<evidence type="ECO:0000256" key="4">
    <source>
        <dbReference type="ARBA" id="ARBA00022692"/>
    </source>
</evidence>
<evidence type="ECO:0000259" key="8">
    <source>
        <dbReference type="Pfam" id="PF11203"/>
    </source>
</evidence>
<organism evidence="9 10">
    <name type="scientific">Mycobacterium gordonae</name>
    <dbReference type="NCBI Taxonomy" id="1778"/>
    <lineage>
        <taxon>Bacteria</taxon>
        <taxon>Bacillati</taxon>
        <taxon>Actinomycetota</taxon>
        <taxon>Actinomycetes</taxon>
        <taxon>Mycobacteriales</taxon>
        <taxon>Mycobacteriaceae</taxon>
        <taxon>Mycobacterium</taxon>
    </lineage>
</organism>
<keyword evidence="6 7" id="KW-0472">Membrane</keyword>
<dbReference type="Proteomes" id="UP000051677">
    <property type="component" value="Unassembled WGS sequence"/>
</dbReference>
<evidence type="ECO:0000256" key="5">
    <source>
        <dbReference type="ARBA" id="ARBA00022989"/>
    </source>
</evidence>
<comment type="caution">
    <text evidence="9">The sequence shown here is derived from an EMBL/GenBank/DDBJ whole genome shotgun (WGS) entry which is preliminary data.</text>
</comment>
<dbReference type="EMBL" id="LKTM01000348">
    <property type="protein sequence ID" value="KQH76599.1"/>
    <property type="molecule type" value="Genomic_DNA"/>
</dbReference>
<protein>
    <recommendedName>
        <fullName evidence="8">Type VII secretion system protein EccE domain-containing protein</fullName>
    </recommendedName>
</protein>
<feature type="transmembrane region" description="Helical" evidence="7">
    <location>
        <begin position="12"/>
        <end position="33"/>
    </location>
</feature>
<evidence type="ECO:0000256" key="3">
    <source>
        <dbReference type="ARBA" id="ARBA00022475"/>
    </source>
</evidence>
<gene>
    <name evidence="9" type="ORF">AO501_10435</name>
</gene>
<comment type="similarity">
    <text evidence="2">Belongs to the EccE family.</text>
</comment>
<reference evidence="9 10" key="1">
    <citation type="submission" date="2015-10" db="EMBL/GenBank/DDBJ databases">
        <title>Mycobacterium gordonae draft genome assembly.</title>
        <authorList>
            <person name="Ustinova V."/>
            <person name="Smirnova T."/>
            <person name="Blagodatskikh K."/>
            <person name="Varlamov D."/>
            <person name="Larionova E."/>
            <person name="Chernousova L."/>
        </authorList>
    </citation>
    <scope>NUCLEOTIDE SEQUENCE [LARGE SCALE GENOMIC DNA]</scope>
    <source>
        <strain evidence="9 10">CTRI 14-8773</strain>
    </source>
</reference>
<keyword evidence="3" id="KW-1003">Cell membrane</keyword>
<dbReference type="GO" id="GO:0005886">
    <property type="term" value="C:plasma membrane"/>
    <property type="evidence" value="ECO:0007669"/>
    <property type="project" value="UniProtKB-SubCell"/>
</dbReference>
<keyword evidence="5 7" id="KW-1133">Transmembrane helix</keyword>
<evidence type="ECO:0000256" key="2">
    <source>
        <dbReference type="ARBA" id="ARBA00007759"/>
    </source>
</evidence>
<dbReference type="RefSeq" id="WP_055580438.1">
    <property type="nucleotide sequence ID" value="NZ_LKTM01000348.1"/>
</dbReference>
<sequence>MTATFPLGLALGWARLVSVFVADMALLGVGVSAAGRPGWWTALVAAVLLSAAALVCWRGAPLLTLGWRALRAHRAHLGVPAGQLDDHERTFGAGPVGIRAVGTHLVAVVAVDGQPHSPSVLDYPRVVSMTSLPLATVADALRQFDVTLAGIDVLSAGSRRAGKTHHPYAEAYSSEVGDHPAVGQRQTWLVIRIDASASARAIVWRESVAATLAAAAESLVHELGRVRIGARVLSAEHIRAADEALLAGVQAAALHPGWRRLRHSGGYVQTYWMSPHDITTTNIDRLWAPDSEATVVSIQLRLTPEGDPTVGVAVRYHTGYPLAEAPLTGLNPWTGRHDLALDTGLLVAACPVKVPARRVSADEELRAPIGATGIIIGATATGHPLLVDLSVPTATATVTIAGEPALTVAIARRAAATGLHVLVCTSHPQRWQEVTAAGLQVIDAAALAQRSWSPGQRVMVVFDDVDEPAPRAATVVLYTVPADSTSSADVHLKQDGPDHALLRTWAIADRLHIDITDERRLLTARPRRAA</sequence>
<evidence type="ECO:0000256" key="7">
    <source>
        <dbReference type="SAM" id="Phobius"/>
    </source>
</evidence>
<accession>A0A0Q2M9R6</accession>
<keyword evidence="4 7" id="KW-0812">Transmembrane</keyword>
<dbReference type="STRING" id="1778.A9W97_14845"/>
<proteinExistence type="inferred from homology"/>
<feature type="transmembrane region" description="Helical" evidence="7">
    <location>
        <begin position="39"/>
        <end position="60"/>
    </location>
</feature>
<dbReference type="NCBIfam" id="TIGR03923">
    <property type="entry name" value="T7SS_EccE"/>
    <property type="match status" value="1"/>
</dbReference>
<evidence type="ECO:0000313" key="9">
    <source>
        <dbReference type="EMBL" id="KQH76599.1"/>
    </source>
</evidence>
<evidence type="ECO:0000256" key="1">
    <source>
        <dbReference type="ARBA" id="ARBA00004236"/>
    </source>
</evidence>
<name>A0A0Q2M9R6_MYCGO</name>
<comment type="subcellular location">
    <subcellularLocation>
        <location evidence="1">Cell membrane</location>
    </subcellularLocation>
</comment>
<dbReference type="Pfam" id="PF11203">
    <property type="entry name" value="EccE"/>
    <property type="match status" value="1"/>
</dbReference>
<dbReference type="AlphaFoldDB" id="A0A0Q2M9R6"/>
<dbReference type="InterPro" id="IPR050051">
    <property type="entry name" value="EccE_dom"/>
</dbReference>
<feature type="domain" description="Type VII secretion system protein EccE" evidence="8">
    <location>
        <begin position="181"/>
        <end position="273"/>
    </location>
</feature>
<dbReference type="InterPro" id="IPR021368">
    <property type="entry name" value="T7SS_EccE"/>
</dbReference>
<evidence type="ECO:0000256" key="6">
    <source>
        <dbReference type="ARBA" id="ARBA00023136"/>
    </source>
</evidence>
<evidence type="ECO:0000313" key="10">
    <source>
        <dbReference type="Proteomes" id="UP000051677"/>
    </source>
</evidence>